<evidence type="ECO:0000256" key="3">
    <source>
        <dbReference type="ARBA" id="ARBA00022448"/>
    </source>
</evidence>
<keyword evidence="5" id="KW-0812">Transmembrane</keyword>
<dbReference type="Proteomes" id="UP001628193">
    <property type="component" value="Unassembled WGS sequence"/>
</dbReference>
<feature type="chain" id="PRO_5045590613" evidence="9">
    <location>
        <begin position="27"/>
        <end position="644"/>
    </location>
</feature>
<keyword evidence="6" id="KW-0472">Membrane</keyword>
<evidence type="ECO:0000256" key="4">
    <source>
        <dbReference type="ARBA" id="ARBA00022452"/>
    </source>
</evidence>
<comment type="similarity">
    <text evidence="2">Belongs to the outer membrane factor (OMF) (TC 1.B.17) family.</text>
</comment>
<dbReference type="RefSeq" id="WP_420905192.1">
    <property type="nucleotide sequence ID" value="NZ_BAAFGK010000004.1"/>
</dbReference>
<dbReference type="InterPro" id="IPR003423">
    <property type="entry name" value="OMP_efflux"/>
</dbReference>
<comment type="subcellular location">
    <subcellularLocation>
        <location evidence="1">Cell outer membrane</location>
    </subcellularLocation>
</comment>
<accession>A0ABQ0C9C7</accession>
<evidence type="ECO:0000256" key="7">
    <source>
        <dbReference type="ARBA" id="ARBA00023237"/>
    </source>
</evidence>
<organism evidence="10 11">
    <name type="scientific">Candidatus Magnetaquiglobus chichijimensis</name>
    <dbReference type="NCBI Taxonomy" id="3141448"/>
    <lineage>
        <taxon>Bacteria</taxon>
        <taxon>Pseudomonadati</taxon>
        <taxon>Pseudomonadota</taxon>
        <taxon>Magnetococcia</taxon>
        <taxon>Magnetococcales</taxon>
        <taxon>Candidatus Magnetaquicoccaceae</taxon>
        <taxon>Candidatus Magnetaquiglobus</taxon>
    </lineage>
</organism>
<keyword evidence="7" id="KW-0998">Cell outer membrane</keyword>
<feature type="compositionally biased region" description="Polar residues" evidence="8">
    <location>
        <begin position="125"/>
        <end position="134"/>
    </location>
</feature>
<dbReference type="PANTHER" id="PTHR30026">
    <property type="entry name" value="OUTER MEMBRANE PROTEIN TOLC"/>
    <property type="match status" value="1"/>
</dbReference>
<evidence type="ECO:0000256" key="9">
    <source>
        <dbReference type="SAM" id="SignalP"/>
    </source>
</evidence>
<feature type="region of interest" description="Disordered" evidence="8">
    <location>
        <begin position="494"/>
        <end position="598"/>
    </location>
</feature>
<keyword evidence="3" id="KW-0813">Transport</keyword>
<evidence type="ECO:0000256" key="6">
    <source>
        <dbReference type="ARBA" id="ARBA00023136"/>
    </source>
</evidence>
<keyword evidence="4" id="KW-1134">Transmembrane beta strand</keyword>
<keyword evidence="9" id="KW-0732">Signal</keyword>
<feature type="signal peptide" evidence="9">
    <location>
        <begin position="1"/>
        <end position="26"/>
    </location>
</feature>
<sequence length="644" mass="70821">MTIKSKSSCRRVVTGCLLSAALLVTGCSLSPRQLTLPELEKQRQSDLASMFRPADPIGHPITLSEVVARALRHNLDHQVKVMEEAQALDLTSLDTFELLPKVAANAATTARSNVSASNSRSVTTGQQSLEMSTSQDRHHTTADLGLTWNILDFGVSYYNARQNADRWLIARERERKVIQNLVQEARSAYWRAVAAQQLEPRIQAVVKLAESALADARRAEASGLRSPVESLQYRKSLLENLRQLESLQQEMGTAQVELATMMTLPPGTKYTLAVPEGVLNLPVWSLPLDKMEELAMLNQADVREMSYQTRIVADESRKTLLKLFPGISLSASKQRDDNSFSMNKDWYDAGLRVTWNLLGLLSAPAQQAYAKSNEEVVEMKRLALRMALLSQVHVAHRQFEQASIQFKRTDELYHVEKSLARHMENRVGQEAANPLDRIASATSAILAELRRYQSLSQAHNAFGRMMATTGQDPAVGSIREGSLEDLTGRVDRWLTGQTSAPTTAAKPAESKPAESKPAESKPAESKPAESKPAESKPAESKPAESKPAESKPAESKPVESKPAESKPAESKPAESRPAKESSVVKQATVKMASNVRSGPGMKFRTVRLLAKGENVSVFEQNKGTGWARIGENAWVAISRIAMEP</sequence>
<name>A0ABQ0C9C7_9PROT</name>
<evidence type="ECO:0000256" key="8">
    <source>
        <dbReference type="SAM" id="MobiDB-lite"/>
    </source>
</evidence>
<evidence type="ECO:0000313" key="11">
    <source>
        <dbReference type="Proteomes" id="UP001628193"/>
    </source>
</evidence>
<dbReference type="Gene3D" id="2.30.30.40">
    <property type="entry name" value="SH3 Domains"/>
    <property type="match status" value="1"/>
</dbReference>
<keyword evidence="11" id="KW-1185">Reference proteome</keyword>
<proteinExistence type="inferred from homology"/>
<dbReference type="PANTHER" id="PTHR30026:SF20">
    <property type="entry name" value="OUTER MEMBRANE PROTEIN TOLC"/>
    <property type="match status" value="1"/>
</dbReference>
<dbReference type="InterPro" id="IPR051906">
    <property type="entry name" value="TolC-like"/>
</dbReference>
<gene>
    <name evidence="10" type="ORF">SIID45300_01823</name>
</gene>
<dbReference type="Pfam" id="PF02321">
    <property type="entry name" value="OEP"/>
    <property type="match status" value="1"/>
</dbReference>
<feature type="region of interest" description="Disordered" evidence="8">
    <location>
        <begin position="109"/>
        <end position="135"/>
    </location>
</feature>
<comment type="caution">
    <text evidence="10">The sequence shown here is derived from an EMBL/GenBank/DDBJ whole genome shotgun (WGS) entry which is preliminary data.</text>
</comment>
<feature type="compositionally biased region" description="Low complexity" evidence="8">
    <location>
        <begin position="109"/>
        <end position="124"/>
    </location>
</feature>
<dbReference type="PROSITE" id="PS51257">
    <property type="entry name" value="PROKAR_LIPOPROTEIN"/>
    <property type="match status" value="1"/>
</dbReference>
<evidence type="ECO:0000256" key="1">
    <source>
        <dbReference type="ARBA" id="ARBA00004442"/>
    </source>
</evidence>
<reference evidence="10 11" key="1">
    <citation type="submission" date="2024-09" db="EMBL/GenBank/DDBJ databases">
        <title>Draft genome sequence of Candidatus Magnetaquicoccaceae bacterium FCR-1.</title>
        <authorList>
            <person name="Shimoshige H."/>
            <person name="Shimamura S."/>
            <person name="Taoka A."/>
            <person name="Kobayashi H."/>
            <person name="Maekawa T."/>
        </authorList>
    </citation>
    <scope>NUCLEOTIDE SEQUENCE [LARGE SCALE GENOMIC DNA]</scope>
    <source>
        <strain evidence="10 11">FCR-1</strain>
    </source>
</reference>
<dbReference type="SUPFAM" id="SSF56954">
    <property type="entry name" value="Outer membrane efflux proteins (OEP)"/>
    <property type="match status" value="1"/>
</dbReference>
<evidence type="ECO:0000256" key="2">
    <source>
        <dbReference type="ARBA" id="ARBA00007613"/>
    </source>
</evidence>
<dbReference type="Gene3D" id="1.20.1600.10">
    <property type="entry name" value="Outer membrane efflux proteins (OEP)"/>
    <property type="match status" value="1"/>
</dbReference>
<dbReference type="EMBL" id="BAAFGK010000004">
    <property type="protein sequence ID" value="GAB0057494.1"/>
    <property type="molecule type" value="Genomic_DNA"/>
</dbReference>
<feature type="compositionally biased region" description="Basic and acidic residues" evidence="8">
    <location>
        <begin position="508"/>
        <end position="579"/>
    </location>
</feature>
<evidence type="ECO:0000313" key="10">
    <source>
        <dbReference type="EMBL" id="GAB0057494.1"/>
    </source>
</evidence>
<protein>
    <submittedName>
        <fullName evidence="10">Uncharacterized protein</fullName>
    </submittedName>
</protein>
<evidence type="ECO:0000256" key="5">
    <source>
        <dbReference type="ARBA" id="ARBA00022692"/>
    </source>
</evidence>